<dbReference type="InterPro" id="IPR012093">
    <property type="entry name" value="Pirin"/>
</dbReference>
<dbReference type="InterPro" id="IPR003829">
    <property type="entry name" value="Pirin_N_dom"/>
</dbReference>
<evidence type="ECO:0000259" key="5">
    <source>
        <dbReference type="Pfam" id="PF05726"/>
    </source>
</evidence>
<organism evidence="6 7">
    <name type="scientific">Legionella fallonii LLAP-10</name>
    <dbReference type="NCBI Taxonomy" id="1212491"/>
    <lineage>
        <taxon>Bacteria</taxon>
        <taxon>Pseudomonadati</taxon>
        <taxon>Pseudomonadota</taxon>
        <taxon>Gammaproteobacteria</taxon>
        <taxon>Legionellales</taxon>
        <taxon>Legionellaceae</taxon>
        <taxon>Legionella</taxon>
    </lineage>
</organism>
<accession>A0A098G1Y9</accession>
<keyword evidence="2" id="KW-0479">Metal-binding</keyword>
<gene>
    <name evidence="6" type="ORF">LFA_0018</name>
</gene>
<evidence type="ECO:0000256" key="1">
    <source>
        <dbReference type="ARBA" id="ARBA00008416"/>
    </source>
</evidence>
<sequence length="276" mass="30493">MQEIRIRQLVKGTLVREGAGVKLHRYIGVEQTNAFEPILLFDYFDSSDSLDYIAGFPPHPHRGFETITYLIHGIIAHEDNQGHKGAINSGGVQWMTAGKGIIHSEMPSSSSGRLQGLQMWLNLPAAQKMSEPRYQEIAQEQLPVETMDSGVVIKVIAGRTDQGTSSPINNIATHPLFFDMSLPAGSRAKQRIPRDYQSILFVLSGEVSIAGRKVQQHVLANLGTGDVVTLKGDQESRCLLIAAAKIHEPIVRYGPFVMNTQQEIAQAMDDFRSGRF</sequence>
<reference evidence="7" key="1">
    <citation type="submission" date="2014-09" db="EMBL/GenBank/DDBJ databases">
        <authorList>
            <person name="Gomez-Valero L."/>
        </authorList>
    </citation>
    <scope>NUCLEOTIDE SEQUENCE [LARGE SCALE GENOMIC DNA]</scope>
    <source>
        <strain evidence="7">ATCC700992</strain>
    </source>
</reference>
<dbReference type="OrthoDB" id="9780903at2"/>
<dbReference type="Pfam" id="PF05726">
    <property type="entry name" value="Pirin_C"/>
    <property type="match status" value="1"/>
</dbReference>
<dbReference type="PANTHER" id="PTHR13903">
    <property type="entry name" value="PIRIN-RELATED"/>
    <property type="match status" value="1"/>
</dbReference>
<evidence type="ECO:0000313" key="7">
    <source>
        <dbReference type="Proteomes" id="UP000032430"/>
    </source>
</evidence>
<dbReference type="CDD" id="cd02247">
    <property type="entry name" value="cupin_pirin_C"/>
    <property type="match status" value="1"/>
</dbReference>
<dbReference type="Gene3D" id="2.60.120.10">
    <property type="entry name" value="Jelly Rolls"/>
    <property type="match status" value="2"/>
</dbReference>
<dbReference type="InterPro" id="IPR011051">
    <property type="entry name" value="RmlC_Cupin_sf"/>
</dbReference>
<dbReference type="Proteomes" id="UP000032430">
    <property type="component" value="Chromosome I"/>
</dbReference>
<dbReference type="KEGG" id="lfa:LFA_0018"/>
<comment type="similarity">
    <text evidence="1 3">Belongs to the pirin family.</text>
</comment>
<evidence type="ECO:0000259" key="4">
    <source>
        <dbReference type="Pfam" id="PF02678"/>
    </source>
</evidence>
<name>A0A098G1Y9_9GAMM</name>
<dbReference type="HOGENOM" id="CLU_045717_5_0_6"/>
<feature type="binding site" evidence="2">
    <location>
        <position position="103"/>
    </location>
    <ligand>
        <name>Fe cation</name>
        <dbReference type="ChEBI" id="CHEBI:24875"/>
    </ligand>
</feature>
<feature type="domain" description="Pirin C-terminal" evidence="5">
    <location>
        <begin position="178"/>
        <end position="276"/>
    </location>
</feature>
<feature type="binding site" evidence="2">
    <location>
        <position position="59"/>
    </location>
    <ligand>
        <name>Fe cation</name>
        <dbReference type="ChEBI" id="CHEBI:24875"/>
    </ligand>
</feature>
<feature type="domain" description="Pirin N-terminal" evidence="4">
    <location>
        <begin position="22"/>
        <end position="121"/>
    </location>
</feature>
<dbReference type="PANTHER" id="PTHR13903:SF8">
    <property type="entry name" value="PIRIN"/>
    <property type="match status" value="1"/>
</dbReference>
<dbReference type="InterPro" id="IPR008778">
    <property type="entry name" value="Pirin_C_dom"/>
</dbReference>
<dbReference type="EMBL" id="LN614827">
    <property type="protein sequence ID" value="CEG55505.1"/>
    <property type="molecule type" value="Genomic_DNA"/>
</dbReference>
<protein>
    <submittedName>
        <fullName evidence="6">Pirin-like protein CC_0481</fullName>
    </submittedName>
</protein>
<feature type="binding site" evidence="2">
    <location>
        <position position="105"/>
    </location>
    <ligand>
        <name>Fe cation</name>
        <dbReference type="ChEBI" id="CHEBI:24875"/>
    </ligand>
</feature>
<dbReference type="AlphaFoldDB" id="A0A098G1Y9"/>
<keyword evidence="2" id="KW-0408">Iron</keyword>
<dbReference type="RefSeq" id="WP_045094383.1">
    <property type="nucleotide sequence ID" value="NZ_LN614827.1"/>
</dbReference>
<evidence type="ECO:0000256" key="3">
    <source>
        <dbReference type="RuleBase" id="RU003457"/>
    </source>
</evidence>
<dbReference type="Pfam" id="PF02678">
    <property type="entry name" value="Pirin"/>
    <property type="match status" value="1"/>
</dbReference>
<dbReference type="PIRSF" id="PIRSF006232">
    <property type="entry name" value="Pirin"/>
    <property type="match status" value="1"/>
</dbReference>
<evidence type="ECO:0000256" key="2">
    <source>
        <dbReference type="PIRSR" id="PIRSR006232-1"/>
    </source>
</evidence>
<evidence type="ECO:0000313" key="6">
    <source>
        <dbReference type="EMBL" id="CEG55505.1"/>
    </source>
</evidence>
<dbReference type="CDD" id="cd02909">
    <property type="entry name" value="cupin_pirin_N"/>
    <property type="match status" value="1"/>
</dbReference>
<proteinExistence type="inferred from homology"/>
<comment type="cofactor">
    <cofactor evidence="2">
        <name>Fe cation</name>
        <dbReference type="ChEBI" id="CHEBI:24875"/>
    </cofactor>
    <text evidence="2">Binds 1 Fe cation per subunit.</text>
</comment>
<keyword evidence="7" id="KW-1185">Reference proteome</keyword>
<dbReference type="STRING" id="1212491.LFA_0018"/>
<dbReference type="SUPFAM" id="SSF51182">
    <property type="entry name" value="RmlC-like cupins"/>
    <property type="match status" value="1"/>
</dbReference>
<dbReference type="GO" id="GO:0046872">
    <property type="term" value="F:metal ion binding"/>
    <property type="evidence" value="ECO:0007669"/>
    <property type="project" value="UniProtKB-KW"/>
</dbReference>
<feature type="binding site" evidence="2">
    <location>
        <position position="61"/>
    </location>
    <ligand>
        <name>Fe cation</name>
        <dbReference type="ChEBI" id="CHEBI:24875"/>
    </ligand>
</feature>
<dbReference type="InterPro" id="IPR014710">
    <property type="entry name" value="RmlC-like_jellyroll"/>
</dbReference>